<feature type="region of interest" description="Disordered" evidence="2">
    <location>
        <begin position="930"/>
        <end position="978"/>
    </location>
</feature>
<name>A0A6A4HD45_9AGAR</name>
<feature type="domain" description="DUF6589" evidence="3">
    <location>
        <begin position="476"/>
        <end position="860"/>
    </location>
</feature>
<keyword evidence="5" id="KW-1185">Reference proteome</keyword>
<proteinExistence type="predicted"/>
<evidence type="ECO:0000259" key="3">
    <source>
        <dbReference type="Pfam" id="PF20231"/>
    </source>
</evidence>
<accession>A0A6A4HD45</accession>
<dbReference type="Pfam" id="PF20231">
    <property type="entry name" value="DUF6589"/>
    <property type="match status" value="1"/>
</dbReference>
<gene>
    <name evidence="4" type="ORF">BT96DRAFT_1042765</name>
</gene>
<dbReference type="AlphaFoldDB" id="A0A6A4HD45"/>
<reference evidence="4" key="1">
    <citation type="journal article" date="2019" name="Environ. Microbiol.">
        <title>Fungal ecological strategies reflected in gene transcription - a case study of two litter decomposers.</title>
        <authorList>
            <person name="Barbi F."/>
            <person name="Kohler A."/>
            <person name="Barry K."/>
            <person name="Baskaran P."/>
            <person name="Daum C."/>
            <person name="Fauchery L."/>
            <person name="Ihrmark K."/>
            <person name="Kuo A."/>
            <person name="LaButti K."/>
            <person name="Lipzen A."/>
            <person name="Morin E."/>
            <person name="Grigoriev I.V."/>
            <person name="Henrissat B."/>
            <person name="Lindahl B."/>
            <person name="Martin F."/>
        </authorList>
    </citation>
    <scope>NUCLEOTIDE SEQUENCE</scope>
    <source>
        <strain evidence="4">JB14</strain>
    </source>
</reference>
<feature type="coiled-coil region" evidence="1">
    <location>
        <begin position="157"/>
        <end position="184"/>
    </location>
</feature>
<evidence type="ECO:0000256" key="2">
    <source>
        <dbReference type="SAM" id="MobiDB-lite"/>
    </source>
</evidence>
<organism evidence="4 5">
    <name type="scientific">Gymnopus androsaceus JB14</name>
    <dbReference type="NCBI Taxonomy" id="1447944"/>
    <lineage>
        <taxon>Eukaryota</taxon>
        <taxon>Fungi</taxon>
        <taxon>Dikarya</taxon>
        <taxon>Basidiomycota</taxon>
        <taxon>Agaricomycotina</taxon>
        <taxon>Agaricomycetes</taxon>
        <taxon>Agaricomycetidae</taxon>
        <taxon>Agaricales</taxon>
        <taxon>Marasmiineae</taxon>
        <taxon>Omphalotaceae</taxon>
        <taxon>Gymnopus</taxon>
    </lineage>
</organism>
<dbReference type="EMBL" id="ML769523">
    <property type="protein sequence ID" value="KAE9395891.1"/>
    <property type="molecule type" value="Genomic_DNA"/>
</dbReference>
<keyword evidence="1" id="KW-0175">Coiled coil</keyword>
<protein>
    <recommendedName>
        <fullName evidence="3">DUF6589 domain-containing protein</fullName>
    </recommendedName>
</protein>
<dbReference type="OrthoDB" id="2496395at2759"/>
<dbReference type="InterPro" id="IPR046496">
    <property type="entry name" value="DUF6589"/>
</dbReference>
<evidence type="ECO:0000313" key="4">
    <source>
        <dbReference type="EMBL" id="KAE9395891.1"/>
    </source>
</evidence>
<dbReference type="Proteomes" id="UP000799118">
    <property type="component" value="Unassembled WGS sequence"/>
</dbReference>
<sequence length="1050" mass="117741">MILDVASYCNRIGVHPCFLDIHGIGAVLRDDEVEVSESIHGMFNSTYNERDIGPVIPDIDRNIVLLLLWKPKLFKDVNVNTLGKSCRQCHKWGSIRKDGPQNTKLCVLLAKLGSPIGQADLPPLELSPGLVLSSPVVGTVEERQEKRLQKGQKKRAKTLAEKAAEKELEEHLEAERKLAHAQETFRGCLDYLHSRGFTFGNLCMYYFNPDSDAGAVRWHEFAAVHGRITQLLDWWIHAKSASVRSEVHEWAVSHVCAEIGKSARHITRLGLLKTHDELINKTFEASIIVRVFEAVTKSSDRSDSFGKARNARGQMVTTSAIAACLREHNLGNNLAQRMMGLYLYASGVQRQNFTVLSKLGICTSYTDMIRNEEVSVRQSATATASETDSADSKPKKRRLGLIRLLSNGLRVQARTVASVGLFGEVYDNINFMNRTAEQVIGKHDNQENGTCITIFKLWAARLKDIQASVLQAAFDSARPLHIKDIVHNEFEEYLFRECLIHSIIHIIIKFSRQEKLAALQKEVDQKQPQSSFCIQPHKTEIYPVNALNIDESSITGNAEADSAVVDRVRFIAGDQLSIARLRALENIRAGQETGYEGFAWGIWMPGLFHSKMADITGIFATHFENATARPSNPGSLAFHNTALNRIPIVPTSLPNFRTCRDLVFVSLYARSSLEEYAESEELSFEQIYVDAQKILDRYANSSVVEELRQARKDMVFENAALFLRDALISREFTDAVQAGDSGRVVLVLKIWALSFRGSGRTKYAYKMLHLIHNIEVVWPEEMKKIVLNNWLVNTTGGKKRFLELDLLQEHLNYWIKVFYKAHGSNMSWEWLSMITPCIDVLRSLARTMNSVLGSDQGNLHTETDLGNDIDTLMSSLTGWHVYKTIKGREVDEDNEIANDVVLVGLISLTTGTENPLTEYEAAFTKLQRRRRMAPVDIDDTEPPIPPSRSPSPSTDSSSSACSDSRAASPEPADISPISPSLLFWPIPEEIEDIGTGYTVGEFDRVLDDIENGVRDPMLPLTTAEDVDLDMEDVIQGNLDGEFSDEEDLFD</sequence>
<evidence type="ECO:0000256" key="1">
    <source>
        <dbReference type="SAM" id="Coils"/>
    </source>
</evidence>
<feature type="compositionally biased region" description="Low complexity" evidence="2">
    <location>
        <begin position="950"/>
        <end position="969"/>
    </location>
</feature>
<evidence type="ECO:0000313" key="5">
    <source>
        <dbReference type="Proteomes" id="UP000799118"/>
    </source>
</evidence>